<reference evidence="1 2" key="1">
    <citation type="submission" date="2023-08" db="EMBL/GenBank/DDBJ databases">
        <title>Draft genome sequence of Algoriphagus confluentis.</title>
        <authorList>
            <person name="Takatani N."/>
            <person name="Hosokawa M."/>
            <person name="Sawabe T."/>
        </authorList>
    </citation>
    <scope>NUCLEOTIDE SEQUENCE [LARGE SCALE GENOMIC DNA]</scope>
    <source>
        <strain evidence="1 2">NBRC 111222</strain>
    </source>
</reference>
<dbReference type="Proteomes" id="UP001338309">
    <property type="component" value="Unassembled WGS sequence"/>
</dbReference>
<evidence type="ECO:0008006" key="3">
    <source>
        <dbReference type="Google" id="ProtNLM"/>
    </source>
</evidence>
<keyword evidence="2" id="KW-1185">Reference proteome</keyword>
<dbReference type="Gene3D" id="3.30.70.1290">
    <property type="entry name" value="Transposase IS200-like"/>
    <property type="match status" value="1"/>
</dbReference>
<dbReference type="RefSeq" id="WP_338222654.1">
    <property type="nucleotide sequence ID" value="NZ_BTPD01000001.1"/>
</dbReference>
<sequence>MKPGQSYHIYNHANGSENIFREEKNYRFFLEHYTKHLDKVLDTYAYCLMPNHFHLMVGVKEELELMTTFPKFQNFGKVYL</sequence>
<gene>
    <name evidence="1" type="ORF">Aconfl_04980</name>
</gene>
<proteinExistence type="predicted"/>
<accession>A0ABQ6PJP9</accession>
<evidence type="ECO:0000313" key="1">
    <source>
        <dbReference type="EMBL" id="GMQ27856.1"/>
    </source>
</evidence>
<name>A0ABQ6PJP9_9BACT</name>
<comment type="caution">
    <text evidence="1">The sequence shown here is derived from an EMBL/GenBank/DDBJ whole genome shotgun (WGS) entry which is preliminary data.</text>
</comment>
<dbReference type="SUPFAM" id="SSF143422">
    <property type="entry name" value="Transposase IS200-like"/>
    <property type="match status" value="1"/>
</dbReference>
<evidence type="ECO:0000313" key="2">
    <source>
        <dbReference type="Proteomes" id="UP001338309"/>
    </source>
</evidence>
<dbReference type="InterPro" id="IPR036515">
    <property type="entry name" value="Transposase_17_sf"/>
</dbReference>
<organism evidence="1 2">
    <name type="scientific">Algoriphagus confluentis</name>
    <dbReference type="NCBI Taxonomy" id="1697556"/>
    <lineage>
        <taxon>Bacteria</taxon>
        <taxon>Pseudomonadati</taxon>
        <taxon>Bacteroidota</taxon>
        <taxon>Cytophagia</taxon>
        <taxon>Cytophagales</taxon>
        <taxon>Cyclobacteriaceae</taxon>
        <taxon>Algoriphagus</taxon>
    </lineage>
</organism>
<dbReference type="EMBL" id="BTPD01000001">
    <property type="protein sequence ID" value="GMQ27856.1"/>
    <property type="molecule type" value="Genomic_DNA"/>
</dbReference>
<protein>
    <recommendedName>
        <fullName evidence="3">Transposase IS200-like domain-containing protein</fullName>
    </recommendedName>
</protein>